<reference evidence="6" key="1">
    <citation type="journal article" date="2021" name="Curr. Microbiol.">
        <title>Complete genome of nocamycin-producing strain Saccharothrix syringae NRRL B-16468 reveals the biosynthetic potential for secondary metabolites.</title>
        <authorList>
            <person name="Mo X."/>
            <person name="Yang S."/>
        </authorList>
    </citation>
    <scope>NUCLEOTIDE SEQUENCE [LARGE SCALE GENOMIC DNA]</scope>
    <source>
        <strain evidence="6">ATCC 51364 / DSM 43886 / JCM 6844 / KCTC 9398 / NBRC 14523 / NRRL B-16468 / INA 2240</strain>
    </source>
</reference>
<keyword evidence="1" id="KW-0540">Nuclease</keyword>
<feature type="domain" description="Exonuclease" evidence="4">
    <location>
        <begin position="9"/>
        <end position="189"/>
    </location>
</feature>
<dbReference type="OrthoDB" id="9791657at2"/>
<dbReference type="GO" id="GO:0008408">
    <property type="term" value="F:3'-5' exonuclease activity"/>
    <property type="evidence" value="ECO:0007669"/>
    <property type="project" value="TreeGrafter"/>
</dbReference>
<evidence type="ECO:0000256" key="1">
    <source>
        <dbReference type="ARBA" id="ARBA00022722"/>
    </source>
</evidence>
<name>A0A5Q0H1Y3_SACSY</name>
<proteinExistence type="predicted"/>
<dbReference type="PANTHER" id="PTHR30231">
    <property type="entry name" value="DNA POLYMERASE III SUBUNIT EPSILON"/>
    <property type="match status" value="1"/>
</dbReference>
<gene>
    <name evidence="5" type="ORF">EKG83_25165</name>
</gene>
<dbReference type="NCBIfam" id="NF005927">
    <property type="entry name" value="PRK07942.1"/>
    <property type="match status" value="1"/>
</dbReference>
<organism evidence="5 6">
    <name type="scientific">Saccharothrix syringae</name>
    <name type="common">Nocardiopsis syringae</name>
    <dbReference type="NCBI Taxonomy" id="103733"/>
    <lineage>
        <taxon>Bacteria</taxon>
        <taxon>Bacillati</taxon>
        <taxon>Actinomycetota</taxon>
        <taxon>Actinomycetes</taxon>
        <taxon>Pseudonocardiales</taxon>
        <taxon>Pseudonocardiaceae</taxon>
        <taxon>Saccharothrix</taxon>
    </lineage>
</organism>
<evidence type="ECO:0000313" key="6">
    <source>
        <dbReference type="Proteomes" id="UP000325787"/>
    </source>
</evidence>
<sequence>MTVSWADGPVVALDLETTSTDPRRDRLVTASVVTITPGPPGTRPEVATRTWLADPGVEIPADATAIHGISTERARRDGRPAAEVVAEVAAELSRVWTPTTPLCAFNAAFDLTMLDAELRRHHGRGLPLGGPVVDPWCVDRHVDPHRRAKRTLGAVCEHYRVRLDDAHTSTGDALAAARLAWRLAKVYPDEVGLVDPSVLHDRQAVWFREGELAYADGLERRATRTSGATADRLRARAGEVRSCARSWPVLPDPRGADEERRAQ</sequence>
<keyword evidence="6" id="KW-1185">Reference proteome</keyword>
<accession>A0A5Q0H1Y3</accession>
<evidence type="ECO:0000259" key="4">
    <source>
        <dbReference type="SMART" id="SM00479"/>
    </source>
</evidence>
<dbReference type="SUPFAM" id="SSF53098">
    <property type="entry name" value="Ribonuclease H-like"/>
    <property type="match status" value="1"/>
</dbReference>
<evidence type="ECO:0000313" key="5">
    <source>
        <dbReference type="EMBL" id="QFZ20267.1"/>
    </source>
</evidence>
<dbReference type="GO" id="GO:0003676">
    <property type="term" value="F:nucleic acid binding"/>
    <property type="evidence" value="ECO:0007669"/>
    <property type="project" value="InterPro"/>
</dbReference>
<protein>
    <submittedName>
        <fullName evidence="5">DNA polymerase III subunit epsilon</fullName>
    </submittedName>
</protein>
<dbReference type="InterPro" id="IPR012337">
    <property type="entry name" value="RNaseH-like_sf"/>
</dbReference>
<dbReference type="InterPro" id="IPR013520">
    <property type="entry name" value="Ribonucl_H"/>
</dbReference>
<dbReference type="GO" id="GO:0005829">
    <property type="term" value="C:cytosol"/>
    <property type="evidence" value="ECO:0007669"/>
    <property type="project" value="TreeGrafter"/>
</dbReference>
<evidence type="ECO:0000256" key="2">
    <source>
        <dbReference type="ARBA" id="ARBA00022801"/>
    </source>
</evidence>
<dbReference type="AlphaFoldDB" id="A0A5Q0H1Y3"/>
<dbReference type="InterPro" id="IPR036397">
    <property type="entry name" value="RNaseH_sf"/>
</dbReference>
<keyword evidence="3" id="KW-0269">Exonuclease</keyword>
<evidence type="ECO:0000256" key="3">
    <source>
        <dbReference type="ARBA" id="ARBA00022839"/>
    </source>
</evidence>
<dbReference type="KEGG" id="ssyi:EKG83_25165"/>
<dbReference type="SMART" id="SM00479">
    <property type="entry name" value="EXOIII"/>
    <property type="match status" value="1"/>
</dbReference>
<dbReference type="PANTHER" id="PTHR30231:SF4">
    <property type="entry name" value="PROTEIN NEN2"/>
    <property type="match status" value="1"/>
</dbReference>
<dbReference type="Gene3D" id="3.30.420.10">
    <property type="entry name" value="Ribonuclease H-like superfamily/Ribonuclease H"/>
    <property type="match status" value="1"/>
</dbReference>
<keyword evidence="2" id="KW-0378">Hydrolase</keyword>
<dbReference type="CDD" id="cd06127">
    <property type="entry name" value="DEDDh"/>
    <property type="match status" value="1"/>
</dbReference>
<dbReference type="RefSeq" id="WP_051766688.1">
    <property type="nucleotide sequence ID" value="NZ_CP034550.1"/>
</dbReference>
<dbReference type="Pfam" id="PF00929">
    <property type="entry name" value="RNase_T"/>
    <property type="match status" value="1"/>
</dbReference>
<dbReference type="EMBL" id="CP034550">
    <property type="protein sequence ID" value="QFZ20267.1"/>
    <property type="molecule type" value="Genomic_DNA"/>
</dbReference>
<dbReference type="Proteomes" id="UP000325787">
    <property type="component" value="Chromosome"/>
</dbReference>